<dbReference type="InterPro" id="IPR036161">
    <property type="entry name" value="RPB6/omega-like_sf"/>
</dbReference>
<comment type="catalytic activity">
    <reaction evidence="9 10">
        <text>RNA(n) + a ribonucleoside 5'-triphosphate = RNA(n+1) + diphosphate</text>
        <dbReference type="Rhea" id="RHEA:21248"/>
        <dbReference type="Rhea" id="RHEA-COMP:14527"/>
        <dbReference type="Rhea" id="RHEA-COMP:17342"/>
        <dbReference type="ChEBI" id="CHEBI:33019"/>
        <dbReference type="ChEBI" id="CHEBI:61557"/>
        <dbReference type="ChEBI" id="CHEBI:140395"/>
        <dbReference type="EC" id="2.7.7.6"/>
    </reaction>
</comment>
<dbReference type="OrthoDB" id="9815459at2"/>
<comment type="similarity">
    <text evidence="1 10">Belongs to the RNA polymerase subunit omega family.</text>
</comment>
<organism evidence="11 12">
    <name type="scientific">Anaerococcus prevotii (strain ATCC 9321 / DSM 20548 / JCM 6508 / NCTC 11806 / PC1)</name>
    <name type="common">Peptostreptococcus prevotii</name>
    <name type="synonym">Peptococcus prevotii</name>
    <dbReference type="NCBI Taxonomy" id="525919"/>
    <lineage>
        <taxon>Bacteria</taxon>
        <taxon>Bacillati</taxon>
        <taxon>Bacillota</taxon>
        <taxon>Tissierellia</taxon>
        <taxon>Tissierellales</taxon>
        <taxon>Peptoniphilaceae</taxon>
        <taxon>Anaerococcus</taxon>
    </lineage>
</organism>
<keyword evidence="12" id="KW-1185">Reference proteome</keyword>
<evidence type="ECO:0000313" key="12">
    <source>
        <dbReference type="Proteomes" id="UP000002294"/>
    </source>
</evidence>
<comment type="function">
    <text evidence="10">Promotes RNA polymerase assembly. Latches the N- and C-terminal regions of the beta' subunit thereby facilitating its interaction with the beta and alpha subunits.</text>
</comment>
<evidence type="ECO:0000256" key="6">
    <source>
        <dbReference type="ARBA" id="ARBA00022695"/>
    </source>
</evidence>
<evidence type="ECO:0000256" key="1">
    <source>
        <dbReference type="ARBA" id="ARBA00006711"/>
    </source>
</evidence>
<evidence type="ECO:0000256" key="7">
    <source>
        <dbReference type="ARBA" id="ARBA00023163"/>
    </source>
</evidence>
<keyword evidence="5 10" id="KW-0808">Transferase</keyword>
<dbReference type="eggNOG" id="COG1758">
    <property type="taxonomic scope" value="Bacteria"/>
</dbReference>
<dbReference type="HAMAP" id="MF_00366">
    <property type="entry name" value="RNApol_bact_RpoZ"/>
    <property type="match status" value="1"/>
</dbReference>
<evidence type="ECO:0000256" key="10">
    <source>
        <dbReference type="HAMAP-Rule" id="MF_00366"/>
    </source>
</evidence>
<proteinExistence type="inferred from homology"/>
<dbReference type="Proteomes" id="UP000002294">
    <property type="component" value="Chromosome"/>
</dbReference>
<dbReference type="GO" id="GO:0003677">
    <property type="term" value="F:DNA binding"/>
    <property type="evidence" value="ECO:0007669"/>
    <property type="project" value="UniProtKB-UniRule"/>
</dbReference>
<evidence type="ECO:0000256" key="3">
    <source>
        <dbReference type="ARBA" id="ARBA00013725"/>
    </source>
</evidence>
<dbReference type="Gene3D" id="3.90.940.10">
    <property type="match status" value="1"/>
</dbReference>
<dbReference type="SUPFAM" id="SSF63562">
    <property type="entry name" value="RPB6/omega subunit-like"/>
    <property type="match status" value="1"/>
</dbReference>
<protein>
    <recommendedName>
        <fullName evidence="3 10">DNA-directed RNA polymerase subunit omega</fullName>
        <shortName evidence="10">RNAP omega subunit</shortName>
        <ecNumber evidence="2 10">2.7.7.6</ecNumber>
    </recommendedName>
    <alternativeName>
        <fullName evidence="10">RNA polymerase omega subunit</fullName>
    </alternativeName>
    <alternativeName>
        <fullName evidence="8 10">Transcriptase subunit omega</fullName>
    </alternativeName>
</protein>
<dbReference type="AlphaFoldDB" id="C7RHM8"/>
<evidence type="ECO:0000313" key="11">
    <source>
        <dbReference type="EMBL" id="ACV28989.1"/>
    </source>
</evidence>
<dbReference type="KEGG" id="apr:Apre_0961"/>
<dbReference type="EC" id="2.7.7.6" evidence="2 10"/>
<keyword evidence="4 10" id="KW-0240">DNA-directed RNA polymerase</keyword>
<dbReference type="GO" id="GO:0000428">
    <property type="term" value="C:DNA-directed RNA polymerase complex"/>
    <property type="evidence" value="ECO:0007669"/>
    <property type="project" value="UniProtKB-KW"/>
</dbReference>
<keyword evidence="7 10" id="KW-0804">Transcription</keyword>
<gene>
    <name evidence="10" type="primary">rpoZ</name>
    <name evidence="11" type="ordered locus">Apre_0961</name>
</gene>
<evidence type="ECO:0000256" key="9">
    <source>
        <dbReference type="ARBA" id="ARBA00048552"/>
    </source>
</evidence>
<keyword evidence="6 10" id="KW-0548">Nucleotidyltransferase</keyword>
<dbReference type="RefSeq" id="WP_015777892.1">
    <property type="nucleotide sequence ID" value="NC_013171.1"/>
</dbReference>
<evidence type="ECO:0000256" key="2">
    <source>
        <dbReference type="ARBA" id="ARBA00012418"/>
    </source>
</evidence>
<name>C7RHM8_ANAPD</name>
<evidence type="ECO:0000256" key="5">
    <source>
        <dbReference type="ARBA" id="ARBA00022679"/>
    </source>
</evidence>
<dbReference type="NCBIfam" id="TIGR00690">
    <property type="entry name" value="rpoZ"/>
    <property type="match status" value="1"/>
</dbReference>
<dbReference type="Pfam" id="PF01192">
    <property type="entry name" value="RNA_pol_Rpb6"/>
    <property type="match status" value="1"/>
</dbReference>
<comment type="subunit">
    <text evidence="10">The RNAP catalytic core consists of 2 alpha, 1 beta, 1 beta' and 1 omega subunit. When a sigma factor is associated with the core the holoenzyme is formed, which can initiate transcription.</text>
</comment>
<accession>C7RHM8</accession>
<reference evidence="11 12" key="1">
    <citation type="journal article" date="2009" name="Stand. Genomic Sci.">
        <title>Complete genome sequence of Anaerococcus prevotii type strain (PC1).</title>
        <authorList>
            <person name="Labutti K."/>
            <person name="Pukall R."/>
            <person name="Steenblock K."/>
            <person name="Glavina Del Rio T."/>
            <person name="Tice H."/>
            <person name="Copeland A."/>
            <person name="Cheng J.F."/>
            <person name="Lucas S."/>
            <person name="Chen F."/>
            <person name="Nolan M."/>
            <person name="Bruce D."/>
            <person name="Goodwin L."/>
            <person name="Pitluck S."/>
            <person name="Ivanova N."/>
            <person name="Mavromatis K."/>
            <person name="Ovchinnikova G."/>
            <person name="Pati A."/>
            <person name="Chen A."/>
            <person name="Palaniappan K."/>
            <person name="Land M."/>
            <person name="Hauser L."/>
            <person name="Chang Y.J."/>
            <person name="Jeffries C.D."/>
            <person name="Chain P."/>
            <person name="Saunders E."/>
            <person name="Brettin T."/>
            <person name="Detter J.C."/>
            <person name="Han C."/>
            <person name="Goker M."/>
            <person name="Bristow J."/>
            <person name="Eisen J.A."/>
            <person name="Markowitz V."/>
            <person name="Hugenholtz P."/>
            <person name="Kyrpides N.C."/>
            <person name="Klenk H.P."/>
            <person name="Lapidus A."/>
        </authorList>
    </citation>
    <scope>NUCLEOTIDE SEQUENCE [LARGE SCALE GENOMIC DNA]</scope>
    <source>
        <strain evidence="12">ATCC 9321 / DSM 20548 / JCM 6508 / NCTC 11806 / PC1</strain>
    </source>
</reference>
<evidence type="ECO:0000256" key="8">
    <source>
        <dbReference type="ARBA" id="ARBA00029924"/>
    </source>
</evidence>
<dbReference type="InterPro" id="IPR003716">
    <property type="entry name" value="DNA-dir_RNA_pol_omega"/>
</dbReference>
<evidence type="ECO:0000256" key="4">
    <source>
        <dbReference type="ARBA" id="ARBA00022478"/>
    </source>
</evidence>
<dbReference type="HOGENOM" id="CLU_125406_6_1_9"/>
<sequence>MNNPSFKKLSEISPSRYEICMMCAKRARRIVNGSAPLTEKVEAKPVTQALNEVIEGKVSKKC</sequence>
<dbReference type="InterPro" id="IPR006110">
    <property type="entry name" value="Pol_omega/Rpo6/RPB6"/>
</dbReference>
<dbReference type="GO" id="GO:0006351">
    <property type="term" value="P:DNA-templated transcription"/>
    <property type="evidence" value="ECO:0007669"/>
    <property type="project" value="UniProtKB-UniRule"/>
</dbReference>
<dbReference type="EMBL" id="CP001708">
    <property type="protein sequence ID" value="ACV28989.1"/>
    <property type="molecule type" value="Genomic_DNA"/>
</dbReference>
<dbReference type="STRING" id="525919.Apre_0961"/>
<dbReference type="GO" id="GO:0003899">
    <property type="term" value="F:DNA-directed RNA polymerase activity"/>
    <property type="evidence" value="ECO:0007669"/>
    <property type="project" value="UniProtKB-UniRule"/>
</dbReference>
<dbReference type="SMART" id="SM01409">
    <property type="entry name" value="RNA_pol_Rpb6"/>
    <property type="match status" value="1"/>
</dbReference>